<dbReference type="Proteomes" id="UP000006176">
    <property type="component" value="Chromosome"/>
</dbReference>
<accession>I3XTT9</accession>
<organism evidence="3 4">
    <name type="scientific">Sulfurospirillum barnesii (strain ATCC 700032 / DSM 10660 / SES-3)</name>
    <dbReference type="NCBI Taxonomy" id="760154"/>
    <lineage>
        <taxon>Bacteria</taxon>
        <taxon>Pseudomonadati</taxon>
        <taxon>Campylobacterota</taxon>
        <taxon>Epsilonproteobacteria</taxon>
        <taxon>Campylobacterales</taxon>
        <taxon>Sulfurospirillaceae</taxon>
        <taxon>Sulfurospirillum</taxon>
    </lineage>
</organism>
<dbReference type="InterPro" id="IPR036165">
    <property type="entry name" value="YefM-like_sf"/>
</dbReference>
<keyword evidence="4" id="KW-1185">Reference proteome</keyword>
<evidence type="ECO:0000313" key="4">
    <source>
        <dbReference type="Proteomes" id="UP000006176"/>
    </source>
</evidence>
<sequence length="100" mass="11383">MVAYTQQEMVGATELAKSLGGFIDKVVSRSVEKLAIVRHNKPEAVILPIAEYERMKAIADYVEDMEILHIIEERMPEGKELKTVPLEEMMGRLRKRGLDV</sequence>
<dbReference type="STRING" id="760154.Sulba_0030"/>
<dbReference type="SUPFAM" id="SSF143120">
    <property type="entry name" value="YefM-like"/>
    <property type="match status" value="1"/>
</dbReference>
<dbReference type="Gene3D" id="3.40.1620.10">
    <property type="entry name" value="YefM-like domain"/>
    <property type="match status" value="1"/>
</dbReference>
<dbReference type="InterPro" id="IPR006442">
    <property type="entry name" value="Antitoxin_Phd/YefM"/>
</dbReference>
<gene>
    <name evidence="3" type="ordered locus">Sulba_0030</name>
</gene>
<dbReference type="AlphaFoldDB" id="I3XTT9"/>
<reference evidence="3 4" key="1">
    <citation type="submission" date="2012-06" db="EMBL/GenBank/DDBJ databases">
        <title>Complete sequence of Sulfurospirillum barnesii SES-3.</title>
        <authorList>
            <consortium name="US DOE Joint Genome Institute"/>
            <person name="Lucas S."/>
            <person name="Han J."/>
            <person name="Lapidus A."/>
            <person name="Cheng J.-F."/>
            <person name="Goodwin L."/>
            <person name="Pitluck S."/>
            <person name="Peters L."/>
            <person name="Ovchinnikova G."/>
            <person name="Lu M."/>
            <person name="Detter J.C."/>
            <person name="Han C."/>
            <person name="Tapia R."/>
            <person name="Land M."/>
            <person name="Hauser L."/>
            <person name="Kyrpides N."/>
            <person name="Ivanova N."/>
            <person name="Pagani I."/>
            <person name="Stolz J."/>
            <person name="Arkin A."/>
            <person name="Dehal P."/>
            <person name="Oremland R."/>
            <person name="Saltikov C."/>
            <person name="Basu P."/>
            <person name="Hollibaugh J."/>
            <person name="Newman D."/>
            <person name="Stolyar S."/>
            <person name="Hazen T."/>
            <person name="Woyke T."/>
        </authorList>
    </citation>
    <scope>NUCLEOTIDE SEQUENCE [LARGE SCALE GENOMIC DNA]</scope>
    <source>
        <strain evidence="4">ATCC 700032 / DSM 10660 / SES-3</strain>
    </source>
</reference>
<dbReference type="OrthoDB" id="9811091at2"/>
<comment type="function">
    <text evidence="2">Antitoxin component of a type II toxin-antitoxin (TA) system.</text>
</comment>
<evidence type="ECO:0000313" key="3">
    <source>
        <dbReference type="EMBL" id="AFL67363.1"/>
    </source>
</evidence>
<dbReference type="EMBL" id="CP003333">
    <property type="protein sequence ID" value="AFL67363.1"/>
    <property type="molecule type" value="Genomic_DNA"/>
</dbReference>
<dbReference type="NCBIfam" id="TIGR01552">
    <property type="entry name" value="phd_fam"/>
    <property type="match status" value="1"/>
</dbReference>
<dbReference type="eggNOG" id="COG2161">
    <property type="taxonomic scope" value="Bacteria"/>
</dbReference>
<evidence type="ECO:0000256" key="1">
    <source>
        <dbReference type="ARBA" id="ARBA00009981"/>
    </source>
</evidence>
<proteinExistence type="inferred from homology"/>
<comment type="similarity">
    <text evidence="1 2">Belongs to the phD/YefM antitoxin family.</text>
</comment>
<dbReference type="RefSeq" id="WP_014768250.1">
    <property type="nucleotide sequence ID" value="NC_018002.1"/>
</dbReference>
<dbReference type="HOGENOM" id="CLU_178611_0_0_7"/>
<dbReference type="PATRIC" id="fig|760154.4.peg.30"/>
<evidence type="ECO:0000256" key="2">
    <source>
        <dbReference type="RuleBase" id="RU362080"/>
    </source>
</evidence>
<protein>
    <recommendedName>
        <fullName evidence="2">Antitoxin</fullName>
    </recommendedName>
</protein>
<dbReference type="KEGG" id="sba:Sulba_0030"/>
<dbReference type="Pfam" id="PF02604">
    <property type="entry name" value="PhdYeFM_antitox"/>
    <property type="match status" value="1"/>
</dbReference>
<name>I3XTT9_SULBS</name>